<dbReference type="GO" id="GO:0009007">
    <property type="term" value="F:site-specific DNA-methyltransferase (adenine-specific) activity"/>
    <property type="evidence" value="ECO:0007669"/>
    <property type="project" value="UniProtKB-EC"/>
</dbReference>
<dbReference type="Gene3D" id="3.40.50.150">
    <property type="entry name" value="Vaccinia Virus protein VP39"/>
    <property type="match status" value="2"/>
</dbReference>
<keyword evidence="3 5" id="KW-0808">Transferase</keyword>
<proteinExistence type="predicted"/>
<organism evidence="5 6">
    <name type="scientific">Actinomadura latina</name>
    <dbReference type="NCBI Taxonomy" id="163603"/>
    <lineage>
        <taxon>Bacteria</taxon>
        <taxon>Bacillati</taxon>
        <taxon>Actinomycetota</taxon>
        <taxon>Actinomycetes</taxon>
        <taxon>Streptosporangiales</taxon>
        <taxon>Thermomonosporaceae</taxon>
        <taxon>Actinomadura</taxon>
    </lineage>
</organism>
<dbReference type="EMBL" id="JAAXPI010000022">
    <property type="protein sequence ID" value="NKZ05478.1"/>
    <property type="molecule type" value="Genomic_DNA"/>
</dbReference>
<protein>
    <recommendedName>
        <fullName evidence="1">site-specific DNA-methyltransferase (adenine-specific)</fullName>
        <ecNumber evidence="1">2.1.1.72</ecNumber>
    </recommendedName>
</protein>
<dbReference type="EC" id="2.1.1.72" evidence="1"/>
<sequence>MRPDSLVNRGDYFSAHYLAEVLPKDVKRGLHARWTDEEKDGRVTPRRGLRALGKPYFADRKYFADFDEQLRAEEFVPDDLPEWRKKLGELHGTILRALGYEAEPRALTVRRTDEEHTVQVAYADAHLIAIECGWATDVDAAMDTTLLHPLQLAPNERIEDAAKLAAWLFATDEPPRYVLILAGGVMVLADRASWGEGRYIAVSLDVALGRNDNAELEVIAALFGADSLLPPAEGGDEPLAELLTSSRNHAVGVSKELRDGLKESVELIANEVLNRIREQGVDPEDVMESRELAAQLGRESLRYLYRILFLLYAEARPELGILPTNDQDYVKGYGLARLGDLVVRDLTGEQARNSFHLYESLDLLFRMVNKGYRPRTTRTEEGPDGEGLRFEPLRSDLFEPDSVKLIGSISVDDDEDERAIDTRLRNETLHRVLRRLMLTKGRRKERGGFISYAQLGINQLGAVYEGLMSYTGFIASEDLYEVAKNGDPKDGSWMIPASKGDDYPQDVFVRRSDDDHLHGEEEFLRYEKGSFVYRLAGRDRETSASYYTPESLTQVTVQLALKHRLDQDGTTTTAREILGWKICEPALGSGAFLNEAINQVAAEYLKRRQKELGQDIDPEKYEEELQRAKAYIALHNSYGVDLNDTAIELAEVSLWLNVMHPGLQAPWFGLHLRRGNSLIGAGRKVYDAAQLTKGTWLKEAPEEIPFREGEIPSGKVHHFLVPAEGWGAVAGAKEAKNLAPEQAKQLAAWRRKMRAKVSDKGRKTSQLKRLQALSKRAEYLWELVIQRLTISEREISRAIDVWGADWIDQPEHAIPKEKVYADLTAPGTPYWRLKTVMDAWCALWFWPLDKAGLLDGTADVYGTTTDILEPVHIISEDEDRAAAQPENTGLSQVYVTDSLFGTQPEQLDLAGAVTEAKVATGGGAKWKKTKGRKPSLDEVRRVIPLANLDDWLDFAEAVLGRADVPKDSLAHHFSGLAELEEYENQLPSWTGMDSDLRLSQRFPWLDVVEEVIEDQGFFHWELQFVQVFKEGGFDLQVGNPPWVQPTWQEGAVLAEVEPWFKLVDKPTVEEWRERKAKLLDAKTVWSYVIGEISANAGAGEFLGSGATYPLLVKTQPDLYRAFMCQVWTHTSLNGVCGLLHSDSHLTGDKSSSLRAAAYRRLRMHGDFVNAGQRFFPEPVGHATHFGVHVYGKSKKICFDHLSWLVSTDAFVNSHNHDGSGDTPGVRYRNAEFDVRPHKSRVIRVDEELLAVWRRLLGDHDVPVEQARLLFPVTIAEAAAIAALANYPVRLGQLNPQISLGYHESESKKANLIEYNRQSYQPSSWKEVILKGTQIGVSTPVFKRHDANSNDPYGIDLVELDADAVPDTAYLPAKGNESGYVAAQDQWIDYGAVGRQAAMGDGLPRRPYTEFTRMAWRKMISQNSERALYAALVPPGVAHIDGVHSLAMADDVTTALVVGFCSAVPIDYFLRATGRTNLGSTAARAIPAPEVEHPLASALLLRTLRLNCLTSAYAELWAKLYDPAWMSETWACEWPGLEPLHNESSDWCVDTPLRTERARRSVLVEIDALVAVWLGMDAEALIAAYRGRFPVLQKFEAASWFDAGGWKLASYARTIGQRQTKQTWVQFEAYQEDPENTPVPDGYEAPFYKADREAEYRQAHAVFAERLRASGWDGPIPSDDAVSIES</sequence>
<comment type="catalytic activity">
    <reaction evidence="4">
        <text>a 2'-deoxyadenosine in DNA + S-adenosyl-L-methionine = an N(6)-methyl-2'-deoxyadenosine in DNA + S-adenosyl-L-homocysteine + H(+)</text>
        <dbReference type="Rhea" id="RHEA:15197"/>
        <dbReference type="Rhea" id="RHEA-COMP:12418"/>
        <dbReference type="Rhea" id="RHEA-COMP:12419"/>
        <dbReference type="ChEBI" id="CHEBI:15378"/>
        <dbReference type="ChEBI" id="CHEBI:57856"/>
        <dbReference type="ChEBI" id="CHEBI:59789"/>
        <dbReference type="ChEBI" id="CHEBI:90615"/>
        <dbReference type="ChEBI" id="CHEBI:90616"/>
        <dbReference type="EC" id="2.1.1.72"/>
    </reaction>
</comment>
<dbReference type="GO" id="GO:0032259">
    <property type="term" value="P:methylation"/>
    <property type="evidence" value="ECO:0007669"/>
    <property type="project" value="UniProtKB-KW"/>
</dbReference>
<gene>
    <name evidence="5" type="ORF">HGB48_17255</name>
</gene>
<dbReference type="InterPro" id="IPR050953">
    <property type="entry name" value="N4_N6_ade-DNA_methylase"/>
</dbReference>
<dbReference type="PANTHER" id="PTHR33841:SF1">
    <property type="entry name" value="DNA METHYLTRANSFERASE A"/>
    <property type="match status" value="1"/>
</dbReference>
<evidence type="ECO:0000256" key="4">
    <source>
        <dbReference type="ARBA" id="ARBA00047942"/>
    </source>
</evidence>
<evidence type="ECO:0000256" key="3">
    <source>
        <dbReference type="ARBA" id="ARBA00022679"/>
    </source>
</evidence>
<dbReference type="RefSeq" id="WP_067634894.1">
    <property type="nucleotide sequence ID" value="NZ_JAAXPI010000022.1"/>
</dbReference>
<dbReference type="PANTHER" id="PTHR33841">
    <property type="entry name" value="DNA METHYLTRANSFERASE YEEA-RELATED"/>
    <property type="match status" value="1"/>
</dbReference>
<evidence type="ECO:0000313" key="5">
    <source>
        <dbReference type="EMBL" id="NKZ05478.1"/>
    </source>
</evidence>
<comment type="caution">
    <text evidence="5">The sequence shown here is derived from an EMBL/GenBank/DDBJ whole genome shotgun (WGS) entry which is preliminary data.</text>
</comment>
<dbReference type="Proteomes" id="UP000579250">
    <property type="component" value="Unassembled WGS sequence"/>
</dbReference>
<accession>A0A846Z466</accession>
<evidence type="ECO:0000256" key="2">
    <source>
        <dbReference type="ARBA" id="ARBA00022603"/>
    </source>
</evidence>
<evidence type="ECO:0000313" key="6">
    <source>
        <dbReference type="Proteomes" id="UP000579250"/>
    </source>
</evidence>
<keyword evidence="2 5" id="KW-0489">Methyltransferase</keyword>
<dbReference type="SUPFAM" id="SSF53335">
    <property type="entry name" value="S-adenosyl-L-methionine-dependent methyltransferases"/>
    <property type="match status" value="1"/>
</dbReference>
<keyword evidence="6" id="KW-1185">Reference proteome</keyword>
<dbReference type="InterPro" id="IPR029063">
    <property type="entry name" value="SAM-dependent_MTases_sf"/>
</dbReference>
<name>A0A846Z466_9ACTN</name>
<evidence type="ECO:0000256" key="1">
    <source>
        <dbReference type="ARBA" id="ARBA00011900"/>
    </source>
</evidence>
<reference evidence="5 6" key="1">
    <citation type="submission" date="2020-04" db="EMBL/GenBank/DDBJ databases">
        <title>MicrobeNet Type strains.</title>
        <authorList>
            <person name="Nicholson A.C."/>
        </authorList>
    </citation>
    <scope>NUCLEOTIDE SEQUENCE [LARGE SCALE GENOMIC DNA]</scope>
    <source>
        <strain evidence="5 6">ATCC BAA-277</strain>
    </source>
</reference>